<evidence type="ECO:0000256" key="2">
    <source>
        <dbReference type="SAM" id="MobiDB-lite"/>
    </source>
</evidence>
<feature type="compositionally biased region" description="Polar residues" evidence="2">
    <location>
        <begin position="45"/>
        <end position="62"/>
    </location>
</feature>
<reference evidence="4 5" key="1">
    <citation type="submission" date="2021-02" db="EMBL/GenBank/DDBJ databases">
        <title>Variation within the Batrachochytrium salamandrivorans European outbreak.</title>
        <authorList>
            <person name="Kelly M."/>
            <person name="Pasmans F."/>
            <person name="Shea T.P."/>
            <person name="Munoz J.F."/>
            <person name="Carranza S."/>
            <person name="Cuomo C.A."/>
            <person name="Martel A."/>
        </authorList>
    </citation>
    <scope>NUCLEOTIDE SEQUENCE [LARGE SCALE GENOMIC DNA]</scope>
    <source>
        <strain evidence="4 5">AMFP18/2</strain>
    </source>
</reference>
<proteinExistence type="predicted"/>
<keyword evidence="5" id="KW-1185">Reference proteome</keyword>
<feature type="coiled-coil region" evidence="1">
    <location>
        <begin position="124"/>
        <end position="158"/>
    </location>
</feature>
<organism evidence="4 5">
    <name type="scientific">Batrachochytrium salamandrivorans</name>
    <dbReference type="NCBI Taxonomy" id="1357716"/>
    <lineage>
        <taxon>Eukaryota</taxon>
        <taxon>Fungi</taxon>
        <taxon>Fungi incertae sedis</taxon>
        <taxon>Chytridiomycota</taxon>
        <taxon>Chytridiomycota incertae sedis</taxon>
        <taxon>Chytridiomycetes</taxon>
        <taxon>Rhizophydiales</taxon>
        <taxon>Rhizophydiales incertae sedis</taxon>
        <taxon>Batrachochytrium</taxon>
    </lineage>
</organism>
<gene>
    <name evidence="4" type="ORF">BASA50_001180</name>
</gene>
<keyword evidence="3" id="KW-0732">Signal</keyword>
<feature type="chain" id="PRO_5045398990" evidence="3">
    <location>
        <begin position="20"/>
        <end position="187"/>
    </location>
</feature>
<dbReference type="Proteomes" id="UP001648503">
    <property type="component" value="Unassembled WGS sequence"/>
</dbReference>
<feature type="signal peptide" evidence="3">
    <location>
        <begin position="1"/>
        <end position="19"/>
    </location>
</feature>
<evidence type="ECO:0000256" key="1">
    <source>
        <dbReference type="SAM" id="Coils"/>
    </source>
</evidence>
<feature type="region of interest" description="Disordered" evidence="2">
    <location>
        <begin position="32"/>
        <end position="63"/>
    </location>
</feature>
<protein>
    <submittedName>
        <fullName evidence="4">Uncharacterized protein</fullName>
    </submittedName>
</protein>
<evidence type="ECO:0000313" key="4">
    <source>
        <dbReference type="EMBL" id="KAH6585571.1"/>
    </source>
</evidence>
<evidence type="ECO:0000313" key="5">
    <source>
        <dbReference type="Proteomes" id="UP001648503"/>
    </source>
</evidence>
<evidence type="ECO:0000256" key="3">
    <source>
        <dbReference type="SAM" id="SignalP"/>
    </source>
</evidence>
<dbReference type="EMBL" id="JAFCIX010000580">
    <property type="protein sequence ID" value="KAH6585571.1"/>
    <property type="molecule type" value="Genomic_DNA"/>
</dbReference>
<comment type="caution">
    <text evidence="4">The sequence shown here is derived from an EMBL/GenBank/DDBJ whole genome shotgun (WGS) entry which is preliminary data.</text>
</comment>
<name>A0ABQ8ESW4_9FUNG</name>
<accession>A0ABQ8ESW4</accession>
<keyword evidence="1" id="KW-0175">Coiled coil</keyword>
<sequence>MKLAIASTTFLFAMMAAQAAVLSATSNTDVNLAKRAPNGDDETGQGPTVDQSSSVLAPQTPLTEHEKSQVDDLRWIICGKMGKSQHSIDLKQALVSETKKLIDKTKRKCERNPLFASTKARAKIAEFKKTLVGLEKALVEFEQELKTAMEEYKKTKGIYLDLKQAALEQNYSYIKSRYLRNQKEEVL</sequence>